<dbReference type="OrthoDB" id="4770574at2"/>
<name>A0A0C1DG25_9SPHI</name>
<accession>A0A0C1DG25</accession>
<protein>
    <submittedName>
        <fullName evidence="1">Uncharacterized protein</fullName>
    </submittedName>
</protein>
<dbReference type="RefSeq" id="WP_039471184.1">
    <property type="nucleotide sequence ID" value="NZ_JSYN01000002.1"/>
</dbReference>
<dbReference type="Proteomes" id="UP000031246">
    <property type="component" value="Unassembled WGS sequence"/>
</dbReference>
<proteinExistence type="predicted"/>
<evidence type="ECO:0000313" key="2">
    <source>
        <dbReference type="Proteomes" id="UP000031246"/>
    </source>
</evidence>
<reference evidence="1 2" key="1">
    <citation type="submission" date="2014-10" db="EMBL/GenBank/DDBJ databases">
        <title>Pedobacter Kyungheensis.</title>
        <authorList>
            <person name="Anderson B.M."/>
            <person name="Newman J.D."/>
        </authorList>
    </citation>
    <scope>NUCLEOTIDE SEQUENCE [LARGE SCALE GENOMIC DNA]</scope>
    <source>
        <strain evidence="1 2">KACC 16221</strain>
    </source>
</reference>
<gene>
    <name evidence="1" type="ORF">OC25_02055</name>
</gene>
<sequence length="77" mass="8654">MSEIRTSLEDVYRAPRLFAVKQFKKGDPYFVYYPDTTLLASIARTDKGWEQIGGRHLDAEMVIVLGANISLAGDISF</sequence>
<dbReference type="EMBL" id="JSYN01000002">
    <property type="protein sequence ID" value="KIA96551.1"/>
    <property type="molecule type" value="Genomic_DNA"/>
</dbReference>
<evidence type="ECO:0000313" key="1">
    <source>
        <dbReference type="EMBL" id="KIA96551.1"/>
    </source>
</evidence>
<organism evidence="1 2">
    <name type="scientific">Pedobacter kyungheensis</name>
    <dbReference type="NCBI Taxonomy" id="1069985"/>
    <lineage>
        <taxon>Bacteria</taxon>
        <taxon>Pseudomonadati</taxon>
        <taxon>Bacteroidota</taxon>
        <taxon>Sphingobacteriia</taxon>
        <taxon>Sphingobacteriales</taxon>
        <taxon>Sphingobacteriaceae</taxon>
        <taxon>Pedobacter</taxon>
    </lineage>
</organism>
<dbReference type="AlphaFoldDB" id="A0A0C1DG25"/>
<keyword evidence="2" id="KW-1185">Reference proteome</keyword>
<comment type="caution">
    <text evidence="1">The sequence shown here is derived from an EMBL/GenBank/DDBJ whole genome shotgun (WGS) entry which is preliminary data.</text>
</comment>